<proteinExistence type="inferred from homology"/>
<feature type="domain" description="DUS-like FMN-binding" evidence="14">
    <location>
        <begin position="14"/>
        <end position="314"/>
    </location>
</feature>
<dbReference type="GO" id="GO:0102266">
    <property type="term" value="F:tRNA-dihydrouridine20a synthase activity"/>
    <property type="evidence" value="ECO:0007669"/>
    <property type="project" value="RHEA"/>
</dbReference>
<feature type="site" description="Interacts with tRNA; defines subfamily-specific binding signature" evidence="10">
    <location>
        <position position="302"/>
    </location>
</feature>
<dbReference type="GO" id="GO:0050660">
    <property type="term" value="F:flavin adenine dinucleotide binding"/>
    <property type="evidence" value="ECO:0007669"/>
    <property type="project" value="InterPro"/>
</dbReference>
<evidence type="ECO:0000256" key="12">
    <source>
        <dbReference type="PIRSR" id="PIRSR006621-1"/>
    </source>
</evidence>
<keyword evidence="8 10" id="KW-0560">Oxidoreductase</keyword>
<dbReference type="FunFam" id="3.20.20.70:FF:000083">
    <property type="entry name" value="tRNA-dihydrouridine(20/20a) synthase"/>
    <property type="match status" value="1"/>
</dbReference>
<dbReference type="Gene3D" id="1.20.120.1460">
    <property type="match status" value="1"/>
</dbReference>
<dbReference type="InterPro" id="IPR013785">
    <property type="entry name" value="Aldolase_TIM"/>
</dbReference>
<dbReference type="GO" id="GO:0010181">
    <property type="term" value="F:FMN binding"/>
    <property type="evidence" value="ECO:0007669"/>
    <property type="project" value="UniProtKB-UniRule"/>
</dbReference>
<evidence type="ECO:0000256" key="10">
    <source>
        <dbReference type="HAMAP-Rule" id="MF_02041"/>
    </source>
</evidence>
<comment type="caution">
    <text evidence="10">Lacks conserved residue(s) required for the propagation of feature annotation.</text>
</comment>
<evidence type="ECO:0000259" key="14">
    <source>
        <dbReference type="Pfam" id="PF01207"/>
    </source>
</evidence>
<comment type="catalytic activity">
    <reaction evidence="10">
        <text>5,6-dihydrouridine(20) in tRNA + NADP(+) = uridine(20) in tRNA + NADPH + H(+)</text>
        <dbReference type="Rhea" id="RHEA:53336"/>
        <dbReference type="Rhea" id="RHEA-COMP:13533"/>
        <dbReference type="Rhea" id="RHEA-COMP:13534"/>
        <dbReference type="ChEBI" id="CHEBI:15378"/>
        <dbReference type="ChEBI" id="CHEBI:57783"/>
        <dbReference type="ChEBI" id="CHEBI:58349"/>
        <dbReference type="ChEBI" id="CHEBI:65315"/>
        <dbReference type="ChEBI" id="CHEBI:74443"/>
        <dbReference type="EC" id="1.3.1.91"/>
    </reaction>
</comment>
<dbReference type="Proteomes" id="UP000029273">
    <property type="component" value="Unassembled WGS sequence"/>
</dbReference>
<keyword evidence="6 10" id="KW-0521">NADP</keyword>
<comment type="catalytic activity">
    <reaction evidence="10">
        <text>5,6-dihydrouridine(20) in tRNA + NAD(+) = uridine(20) in tRNA + NADH + H(+)</text>
        <dbReference type="Rhea" id="RHEA:53340"/>
        <dbReference type="Rhea" id="RHEA-COMP:13533"/>
        <dbReference type="Rhea" id="RHEA-COMP:13534"/>
        <dbReference type="ChEBI" id="CHEBI:15378"/>
        <dbReference type="ChEBI" id="CHEBI:57540"/>
        <dbReference type="ChEBI" id="CHEBI:57945"/>
        <dbReference type="ChEBI" id="CHEBI:65315"/>
        <dbReference type="ChEBI" id="CHEBI:74443"/>
        <dbReference type="EC" id="1.3.1.91"/>
    </reaction>
</comment>
<dbReference type="EMBL" id="JQSG02000001">
    <property type="protein sequence ID" value="OBS10766.1"/>
    <property type="molecule type" value="Genomic_DNA"/>
</dbReference>
<comment type="caution">
    <text evidence="15">The sequence shown here is derived from an EMBL/GenBank/DDBJ whole genome shotgun (WGS) entry which is preliminary data.</text>
</comment>
<evidence type="ECO:0000256" key="1">
    <source>
        <dbReference type="ARBA" id="ARBA00001917"/>
    </source>
</evidence>
<comment type="catalytic activity">
    <reaction evidence="10">
        <text>5,6-dihydrouridine(20a) in tRNA + NAD(+) = uridine(20a) in tRNA + NADH + H(+)</text>
        <dbReference type="Rhea" id="RHEA:53348"/>
        <dbReference type="Rhea" id="RHEA-COMP:13535"/>
        <dbReference type="Rhea" id="RHEA-COMP:13536"/>
        <dbReference type="ChEBI" id="CHEBI:15378"/>
        <dbReference type="ChEBI" id="CHEBI:57540"/>
        <dbReference type="ChEBI" id="CHEBI:57945"/>
        <dbReference type="ChEBI" id="CHEBI:65315"/>
        <dbReference type="ChEBI" id="CHEBI:74443"/>
    </reaction>
</comment>
<dbReference type="Gene3D" id="3.20.20.70">
    <property type="entry name" value="Aldolase class I"/>
    <property type="match status" value="1"/>
</dbReference>
<name>A0A1A6C885_9GAMM</name>
<evidence type="ECO:0000256" key="13">
    <source>
        <dbReference type="PIRSR" id="PIRSR006621-2"/>
    </source>
</evidence>
<keyword evidence="16" id="KW-1185">Reference proteome</keyword>
<dbReference type="PROSITE" id="PS01136">
    <property type="entry name" value="UPF0034"/>
    <property type="match status" value="1"/>
</dbReference>
<dbReference type="CDD" id="cd02801">
    <property type="entry name" value="DUS_like_FMN"/>
    <property type="match status" value="1"/>
</dbReference>
<dbReference type="NCBIfam" id="TIGR00742">
    <property type="entry name" value="yjbN"/>
    <property type="match status" value="1"/>
</dbReference>
<protein>
    <recommendedName>
        <fullName evidence="10">tRNA-dihydrouridine(20/20a) synthase</fullName>
        <ecNumber evidence="10">1.3.1.91</ecNumber>
    </recommendedName>
    <alternativeName>
        <fullName evidence="10">U20-specific dihydrouridine synthase</fullName>
        <shortName evidence="10">U20-specific Dus</shortName>
    </alternativeName>
    <alternativeName>
        <fullName evidence="10">tRNA-dihydrouridine synthase A</fullName>
    </alternativeName>
</protein>
<dbReference type="PANTHER" id="PTHR42907:SF1">
    <property type="entry name" value="FMN-LINKED OXIDOREDUCTASES SUPERFAMILY PROTEIN"/>
    <property type="match status" value="1"/>
</dbReference>
<evidence type="ECO:0000256" key="5">
    <source>
        <dbReference type="ARBA" id="ARBA00022694"/>
    </source>
</evidence>
<gene>
    <name evidence="10" type="primary">dusA</name>
    <name evidence="15" type="ORF">Thpro_020482</name>
</gene>
<evidence type="ECO:0000256" key="3">
    <source>
        <dbReference type="ARBA" id="ARBA00022630"/>
    </source>
</evidence>
<comment type="similarity">
    <text evidence="10">Belongs to the Dus family. DusA subfamily.</text>
</comment>
<feature type="site" description="Interacts with tRNA" evidence="10">
    <location>
        <position position="185"/>
    </location>
</feature>
<dbReference type="Pfam" id="PF01207">
    <property type="entry name" value="Dus"/>
    <property type="match status" value="1"/>
</dbReference>
<evidence type="ECO:0000256" key="7">
    <source>
        <dbReference type="ARBA" id="ARBA00022884"/>
    </source>
</evidence>
<evidence type="ECO:0000313" key="16">
    <source>
        <dbReference type="Proteomes" id="UP000029273"/>
    </source>
</evidence>
<evidence type="ECO:0000256" key="11">
    <source>
        <dbReference type="PIRNR" id="PIRNR006621"/>
    </source>
</evidence>
<accession>A0A1A6C885</accession>
<keyword evidence="4 10" id="KW-0288">FMN</keyword>
<dbReference type="PIRSF" id="PIRSF006621">
    <property type="entry name" value="Dus"/>
    <property type="match status" value="1"/>
</dbReference>
<dbReference type="PANTHER" id="PTHR42907">
    <property type="entry name" value="FMN-LINKED OXIDOREDUCTASES SUPERFAMILY PROTEIN"/>
    <property type="match status" value="1"/>
</dbReference>
<dbReference type="GO" id="GO:0000049">
    <property type="term" value="F:tRNA binding"/>
    <property type="evidence" value="ECO:0007669"/>
    <property type="project" value="UniProtKB-UniRule"/>
</dbReference>
<reference evidence="15 16" key="1">
    <citation type="journal article" date="2014" name="Genome Announc.">
        <title>Draft Genome Sequence of the Iron-Oxidizing, Acidophilic, and Halotolerant 'Thiobacillus prosperus' Type Strain DSM 5130.</title>
        <authorList>
            <person name="Ossandon F.J."/>
            <person name="Cardenas J.P."/>
            <person name="Corbett M."/>
            <person name="Quatrini R."/>
            <person name="Holmes D.S."/>
            <person name="Watkin E."/>
        </authorList>
    </citation>
    <scope>NUCLEOTIDE SEQUENCE [LARGE SCALE GENOMIC DNA]</scope>
    <source>
        <strain evidence="15 16">DSM 5130</strain>
    </source>
</reference>
<evidence type="ECO:0000256" key="4">
    <source>
        <dbReference type="ARBA" id="ARBA00022643"/>
    </source>
</evidence>
<feature type="site" description="Interacts with tRNA; defines subfamily-specific binding signature" evidence="10">
    <location>
        <position position="299"/>
    </location>
</feature>
<dbReference type="InterPro" id="IPR018517">
    <property type="entry name" value="tRNA_hU_synthase_CS"/>
</dbReference>
<evidence type="ECO:0000313" key="15">
    <source>
        <dbReference type="EMBL" id="OBS10766.1"/>
    </source>
</evidence>
<dbReference type="AlphaFoldDB" id="A0A1A6C885"/>
<dbReference type="RefSeq" id="WP_065089158.1">
    <property type="nucleotide sequence ID" value="NZ_JQSG02000001.1"/>
</dbReference>
<keyword evidence="13" id="KW-0547">Nucleotide-binding</keyword>
<evidence type="ECO:0000256" key="2">
    <source>
        <dbReference type="ARBA" id="ARBA00022555"/>
    </source>
</evidence>
<feature type="binding site" evidence="10 13">
    <location>
        <position position="170"/>
    </location>
    <ligand>
        <name>FMN</name>
        <dbReference type="ChEBI" id="CHEBI:58210"/>
    </ligand>
</feature>
<dbReference type="NCBIfam" id="NF008774">
    <property type="entry name" value="PRK11815.1"/>
    <property type="match status" value="1"/>
</dbReference>
<keyword evidence="5 10" id="KW-0819">tRNA processing</keyword>
<dbReference type="InterPro" id="IPR001269">
    <property type="entry name" value="DUS_fam"/>
</dbReference>
<dbReference type="InterPro" id="IPR035587">
    <property type="entry name" value="DUS-like_FMN-bd"/>
</dbReference>
<feature type="binding site" evidence="10 13">
    <location>
        <begin position="210"/>
        <end position="212"/>
    </location>
    <ligand>
        <name>FMN</name>
        <dbReference type="ChEBI" id="CHEBI:58210"/>
    </ligand>
</feature>
<feature type="active site" description="Proton donor" evidence="10 12">
    <location>
        <position position="99"/>
    </location>
</feature>
<dbReference type="HAMAP" id="MF_02041">
    <property type="entry name" value="DusA_subfam"/>
    <property type="match status" value="1"/>
</dbReference>
<dbReference type="GO" id="GO:0102264">
    <property type="term" value="F:tRNA-dihydrouridine20 synthase activity"/>
    <property type="evidence" value="ECO:0007669"/>
    <property type="project" value="UniProtKB-EC"/>
</dbReference>
<feature type="binding site" evidence="10 13">
    <location>
        <position position="69"/>
    </location>
    <ligand>
        <name>FMN</name>
        <dbReference type="ChEBI" id="CHEBI:58210"/>
    </ligand>
</feature>
<evidence type="ECO:0000256" key="6">
    <source>
        <dbReference type="ARBA" id="ARBA00022857"/>
    </source>
</evidence>
<dbReference type="InterPro" id="IPR004653">
    <property type="entry name" value="DusA"/>
</dbReference>
<dbReference type="EC" id="1.3.1.91" evidence="10"/>
<dbReference type="SUPFAM" id="SSF51395">
    <property type="entry name" value="FMN-linked oxidoreductases"/>
    <property type="match status" value="1"/>
</dbReference>
<evidence type="ECO:0000256" key="8">
    <source>
        <dbReference type="ARBA" id="ARBA00023002"/>
    </source>
</evidence>
<evidence type="ECO:0000256" key="9">
    <source>
        <dbReference type="ARBA" id="ARBA00058013"/>
    </source>
</evidence>
<keyword evidence="2 10" id="KW-0820">tRNA-binding</keyword>
<comment type="function">
    <text evidence="9 10">Catalyzes the synthesis of 5,6-dihydrouridine (D), a modified base found in the D-loop of most tRNAs, via the reduction of the C5-C6 double bond in target uridines. Specifically modifies U20 and U20a in tRNAs.</text>
</comment>
<comment type="similarity">
    <text evidence="11">Belongs to the dus family.</text>
</comment>
<comment type="catalytic activity">
    <reaction evidence="10">
        <text>5,6-dihydrouridine(20a) in tRNA + NADP(+) = uridine(20a) in tRNA + NADPH + H(+)</text>
        <dbReference type="Rhea" id="RHEA:53344"/>
        <dbReference type="Rhea" id="RHEA-COMP:13535"/>
        <dbReference type="Rhea" id="RHEA-COMP:13536"/>
        <dbReference type="ChEBI" id="CHEBI:15378"/>
        <dbReference type="ChEBI" id="CHEBI:57783"/>
        <dbReference type="ChEBI" id="CHEBI:58349"/>
        <dbReference type="ChEBI" id="CHEBI:65315"/>
        <dbReference type="ChEBI" id="CHEBI:74443"/>
    </reaction>
</comment>
<keyword evidence="7 10" id="KW-0694">RNA-binding</keyword>
<keyword evidence="3 10" id="KW-0285">Flavoprotein</keyword>
<sequence>MAESIGGPNRRLSVAPMMDYTDRHARYLLRLISRHTLLYTEMVTSAALLHGEVSRLLEYNREEHPLALQVGGSDPAEMAVAARLAAAYGYDEININVGCPSDRVQAGRFGACLMREPETVAECVDAMRAAAPLPVTVKTRIGVDEHDSYESLCDFVEQVSAAGCNSFTIHARKAWLKGLSPRENREVPPLDYARAHRLKRDYPQLQIVLNGGVTDLGQACEQLRHVDGVMIGRAAYHNPWLLAEADARVFARPHAVAPTRSETLAAYAEYCARQQAGGVPLAHMTRHLMGLAQGLPGARRFRRTLSEGVRRPRATAALIDEAWAAVGPLGSQSMPAGAAGKL</sequence>
<feature type="site" description="Interacts with tRNA" evidence="10">
    <location>
        <position position="96"/>
    </location>
</feature>
<feature type="binding site" evidence="10 13">
    <location>
        <begin position="16"/>
        <end position="18"/>
    </location>
    <ligand>
        <name>FMN</name>
        <dbReference type="ChEBI" id="CHEBI:58210"/>
    </ligand>
</feature>
<comment type="cofactor">
    <cofactor evidence="1 10 11 13">
        <name>FMN</name>
        <dbReference type="ChEBI" id="CHEBI:58210"/>
    </cofactor>
</comment>
<organism evidence="15 16">
    <name type="scientific">Acidihalobacter prosperus</name>
    <dbReference type="NCBI Taxonomy" id="160660"/>
    <lineage>
        <taxon>Bacteria</taxon>
        <taxon>Pseudomonadati</taxon>
        <taxon>Pseudomonadota</taxon>
        <taxon>Gammaproteobacteria</taxon>
        <taxon>Chromatiales</taxon>
        <taxon>Ectothiorhodospiraceae</taxon>
        <taxon>Acidihalobacter</taxon>
    </lineage>
</organism>
<feature type="binding site" evidence="10 13">
    <location>
        <begin position="232"/>
        <end position="233"/>
    </location>
    <ligand>
        <name>FMN</name>
        <dbReference type="ChEBI" id="CHEBI:58210"/>
    </ligand>
</feature>
<feature type="binding site" evidence="10 13">
    <location>
        <position position="138"/>
    </location>
    <ligand>
        <name>FMN</name>
        <dbReference type="ChEBI" id="CHEBI:58210"/>
    </ligand>
</feature>